<protein>
    <submittedName>
        <fullName evidence="1">Uncharacterized protein</fullName>
    </submittedName>
</protein>
<comment type="caution">
    <text evidence="1">The sequence shown here is derived from an EMBL/GenBank/DDBJ whole genome shotgun (WGS) entry which is preliminary data.</text>
</comment>
<dbReference type="EMBL" id="LXQA010417064">
    <property type="protein sequence ID" value="MCI50465.1"/>
    <property type="molecule type" value="Genomic_DNA"/>
</dbReference>
<evidence type="ECO:0000313" key="2">
    <source>
        <dbReference type="Proteomes" id="UP000265520"/>
    </source>
</evidence>
<organism evidence="1 2">
    <name type="scientific">Trifolium medium</name>
    <dbReference type="NCBI Taxonomy" id="97028"/>
    <lineage>
        <taxon>Eukaryota</taxon>
        <taxon>Viridiplantae</taxon>
        <taxon>Streptophyta</taxon>
        <taxon>Embryophyta</taxon>
        <taxon>Tracheophyta</taxon>
        <taxon>Spermatophyta</taxon>
        <taxon>Magnoliopsida</taxon>
        <taxon>eudicotyledons</taxon>
        <taxon>Gunneridae</taxon>
        <taxon>Pentapetalae</taxon>
        <taxon>rosids</taxon>
        <taxon>fabids</taxon>
        <taxon>Fabales</taxon>
        <taxon>Fabaceae</taxon>
        <taxon>Papilionoideae</taxon>
        <taxon>50 kb inversion clade</taxon>
        <taxon>NPAAA clade</taxon>
        <taxon>Hologalegina</taxon>
        <taxon>IRL clade</taxon>
        <taxon>Trifolieae</taxon>
        <taxon>Trifolium</taxon>
    </lineage>
</organism>
<keyword evidence="2" id="KW-1185">Reference proteome</keyword>
<reference evidence="1 2" key="1">
    <citation type="journal article" date="2018" name="Front. Plant Sci.">
        <title>Red Clover (Trifolium pratense) and Zigzag Clover (T. medium) - A Picture of Genomic Similarities and Differences.</title>
        <authorList>
            <person name="Dluhosova J."/>
            <person name="Istvanek J."/>
            <person name="Nedelnik J."/>
            <person name="Repkova J."/>
        </authorList>
    </citation>
    <scope>NUCLEOTIDE SEQUENCE [LARGE SCALE GENOMIC DNA]</scope>
    <source>
        <strain evidence="2">cv. 10/8</strain>
        <tissue evidence="1">Leaf</tissue>
    </source>
</reference>
<evidence type="ECO:0000313" key="1">
    <source>
        <dbReference type="EMBL" id="MCI50465.1"/>
    </source>
</evidence>
<feature type="non-terminal residue" evidence="1">
    <location>
        <position position="1"/>
    </location>
</feature>
<dbReference type="AlphaFoldDB" id="A0A392SQZ9"/>
<accession>A0A392SQZ9</accession>
<sequence length="36" mass="3771">DDDPEADIEEAVAAVVDSDVFLECEEDGSGDEKADA</sequence>
<name>A0A392SQZ9_9FABA</name>
<dbReference type="Proteomes" id="UP000265520">
    <property type="component" value="Unassembled WGS sequence"/>
</dbReference>
<proteinExistence type="predicted"/>